<dbReference type="PANTHER" id="PTHR47936:SF1">
    <property type="entry name" value="PENTATRICOPEPTIDE REPEAT-CONTAINING PROTEIN GUN1, CHLOROPLASTIC"/>
    <property type="match status" value="1"/>
</dbReference>
<dbReference type="InterPro" id="IPR002885">
    <property type="entry name" value="PPR_rpt"/>
</dbReference>
<keyword evidence="5" id="KW-1133">Transmembrane helix</keyword>
<evidence type="ECO:0000256" key="1">
    <source>
        <dbReference type="ARBA" id="ARBA00007626"/>
    </source>
</evidence>
<reference evidence="6 7" key="1">
    <citation type="journal article" date="2020" name="IScience">
        <title>Genome Sequencing of the Endangered Kingdonia uniflora (Circaeasteraceae, Ranunculales) Reveals Potential Mechanisms of Evolutionary Specialization.</title>
        <authorList>
            <person name="Sun Y."/>
            <person name="Deng T."/>
            <person name="Zhang A."/>
            <person name="Moore M.J."/>
            <person name="Landis J.B."/>
            <person name="Lin N."/>
            <person name="Zhang H."/>
            <person name="Zhang X."/>
            <person name="Huang J."/>
            <person name="Zhang X."/>
            <person name="Sun H."/>
            <person name="Wang H."/>
        </authorList>
    </citation>
    <scope>NUCLEOTIDE SEQUENCE [LARGE SCALE GENOMIC DNA]</scope>
    <source>
        <strain evidence="6">TB1705</strain>
        <tissue evidence="6">Leaf</tissue>
    </source>
</reference>
<dbReference type="InterPro" id="IPR011990">
    <property type="entry name" value="TPR-like_helical_dom_sf"/>
</dbReference>
<dbReference type="AlphaFoldDB" id="A0A7J7LWT1"/>
<dbReference type="Pfam" id="PF13812">
    <property type="entry name" value="PPR_3"/>
    <property type="match status" value="1"/>
</dbReference>
<dbReference type="PROSITE" id="PS51375">
    <property type="entry name" value="PPR"/>
    <property type="match status" value="3"/>
</dbReference>
<evidence type="ECO:0000256" key="4">
    <source>
        <dbReference type="SAM" id="Coils"/>
    </source>
</evidence>
<sequence>MMSTRGVSPDVVTYNSLIDGLCNSGQWEEATRLFSEMIGRGISPDVRTFTILIDGMCKEGMDLESDGHRDQLTALAEYLNKARTLIYPPVLKECSDVKSDLIIYSIHLPYTDTNAFSLDLLEGVRRRIKEAEVAKNNRREADFTRLKMEREERIYQLLQARREERKAKRKMLFYLRSEEARKMKLEEEERARKQDGFEGVDCKWIRDQADDFKISELDLRNVLNNLLVAFAKLRDPDRAMFLLAMVQGQGLSVKTETLVAVVSALGNVGRTVEAEAVFEEMKEDCHCKLGRHDKANELLQEMNDSGCSPCSRTYNIMINSLGQQEKLDELKGLMEKMWSQGVIPNVIVYIILIYVYGQSRKFKDAIECLEVMKSTGFKAVSYNKSRLGQCICIKKKCLLDVECYHCNLSVLLFLVLNRLNIDHVSMVITIAQLTFGGVMFTNHFLLKNRVNKVIKDQVELTYLARETLKAQKLIKEIDTEGSN</sequence>
<accession>A0A7J7LWT1</accession>
<comment type="similarity">
    <text evidence="1">Belongs to the PPR family. P subfamily.</text>
</comment>
<dbReference type="Pfam" id="PF13041">
    <property type="entry name" value="PPR_2"/>
    <property type="match status" value="2"/>
</dbReference>
<dbReference type="Gene3D" id="1.25.40.10">
    <property type="entry name" value="Tetratricopeptide repeat domain"/>
    <property type="match status" value="3"/>
</dbReference>
<keyword evidence="7" id="KW-1185">Reference proteome</keyword>
<dbReference type="OrthoDB" id="2003689at2759"/>
<feature type="repeat" description="PPR" evidence="3">
    <location>
        <begin position="310"/>
        <end position="344"/>
    </location>
</feature>
<comment type="caution">
    <text evidence="6">The sequence shown here is derived from an EMBL/GenBank/DDBJ whole genome shotgun (WGS) entry which is preliminary data.</text>
</comment>
<name>A0A7J7LWT1_9MAGN</name>
<feature type="coiled-coil region" evidence="4">
    <location>
        <begin position="148"/>
        <end position="195"/>
    </location>
</feature>
<dbReference type="NCBIfam" id="TIGR00756">
    <property type="entry name" value="PPR"/>
    <property type="match status" value="5"/>
</dbReference>
<keyword evidence="5" id="KW-0812">Transmembrane</keyword>
<evidence type="ECO:0000313" key="6">
    <source>
        <dbReference type="EMBL" id="KAF6147121.1"/>
    </source>
</evidence>
<keyword evidence="5" id="KW-0472">Membrane</keyword>
<evidence type="ECO:0000313" key="7">
    <source>
        <dbReference type="Proteomes" id="UP000541444"/>
    </source>
</evidence>
<organism evidence="6 7">
    <name type="scientific">Kingdonia uniflora</name>
    <dbReference type="NCBI Taxonomy" id="39325"/>
    <lineage>
        <taxon>Eukaryota</taxon>
        <taxon>Viridiplantae</taxon>
        <taxon>Streptophyta</taxon>
        <taxon>Embryophyta</taxon>
        <taxon>Tracheophyta</taxon>
        <taxon>Spermatophyta</taxon>
        <taxon>Magnoliopsida</taxon>
        <taxon>Ranunculales</taxon>
        <taxon>Circaeasteraceae</taxon>
        <taxon>Kingdonia</taxon>
    </lineage>
</organism>
<feature type="repeat" description="PPR" evidence="3">
    <location>
        <begin position="10"/>
        <end position="44"/>
    </location>
</feature>
<proteinExistence type="inferred from homology"/>
<gene>
    <name evidence="6" type="ORF">GIB67_036840</name>
</gene>
<feature type="repeat" description="PPR" evidence="3">
    <location>
        <begin position="345"/>
        <end position="379"/>
    </location>
</feature>
<evidence type="ECO:0000256" key="5">
    <source>
        <dbReference type="SAM" id="Phobius"/>
    </source>
</evidence>
<evidence type="ECO:0008006" key="8">
    <source>
        <dbReference type="Google" id="ProtNLM"/>
    </source>
</evidence>
<keyword evidence="2" id="KW-0677">Repeat</keyword>
<keyword evidence="4" id="KW-0175">Coiled coil</keyword>
<feature type="transmembrane region" description="Helical" evidence="5">
    <location>
        <begin position="427"/>
        <end position="446"/>
    </location>
</feature>
<evidence type="ECO:0000256" key="3">
    <source>
        <dbReference type="PROSITE-ProRule" id="PRU00708"/>
    </source>
</evidence>
<dbReference type="Proteomes" id="UP000541444">
    <property type="component" value="Unassembled WGS sequence"/>
</dbReference>
<evidence type="ECO:0000256" key="2">
    <source>
        <dbReference type="ARBA" id="ARBA00022737"/>
    </source>
</evidence>
<dbReference type="EMBL" id="JACGCM010001948">
    <property type="protein sequence ID" value="KAF6147121.1"/>
    <property type="molecule type" value="Genomic_DNA"/>
</dbReference>
<dbReference type="PANTHER" id="PTHR47936">
    <property type="entry name" value="PPR_LONG DOMAIN-CONTAINING PROTEIN"/>
    <property type="match status" value="1"/>
</dbReference>
<dbReference type="Pfam" id="PF01535">
    <property type="entry name" value="PPR"/>
    <property type="match status" value="1"/>
</dbReference>
<protein>
    <recommendedName>
        <fullName evidence="8">Pentatricopeptide repeat-containing protein</fullName>
    </recommendedName>
</protein>